<reference evidence="1" key="1">
    <citation type="submission" date="2020-10" db="EMBL/GenBank/DDBJ databases">
        <authorList>
            <person name="Gilroy R."/>
        </authorList>
    </citation>
    <scope>NUCLEOTIDE SEQUENCE</scope>
    <source>
        <strain evidence="1">ChiHjej9B8-7071</strain>
    </source>
</reference>
<evidence type="ECO:0000313" key="2">
    <source>
        <dbReference type="Proteomes" id="UP000824258"/>
    </source>
</evidence>
<organism evidence="1 2">
    <name type="scientific">Candidatus Avoscillospira stercoripullorum</name>
    <dbReference type="NCBI Taxonomy" id="2840709"/>
    <lineage>
        <taxon>Bacteria</taxon>
        <taxon>Bacillati</taxon>
        <taxon>Bacillota</taxon>
        <taxon>Clostridia</taxon>
        <taxon>Eubacteriales</taxon>
        <taxon>Oscillospiraceae</taxon>
        <taxon>Oscillospiraceae incertae sedis</taxon>
        <taxon>Candidatus Avoscillospira</taxon>
    </lineage>
</organism>
<gene>
    <name evidence="1" type="ORF">IAA70_04540</name>
</gene>
<accession>A0A9D1D7H5</accession>
<reference evidence="1" key="2">
    <citation type="journal article" date="2021" name="PeerJ">
        <title>Extensive microbial diversity within the chicken gut microbiome revealed by metagenomics and culture.</title>
        <authorList>
            <person name="Gilroy R."/>
            <person name="Ravi A."/>
            <person name="Getino M."/>
            <person name="Pursley I."/>
            <person name="Horton D.L."/>
            <person name="Alikhan N.F."/>
            <person name="Baker D."/>
            <person name="Gharbi K."/>
            <person name="Hall N."/>
            <person name="Watson M."/>
            <person name="Adriaenssens E.M."/>
            <person name="Foster-Nyarko E."/>
            <person name="Jarju S."/>
            <person name="Secka A."/>
            <person name="Antonio M."/>
            <person name="Oren A."/>
            <person name="Chaudhuri R.R."/>
            <person name="La Ragione R."/>
            <person name="Hildebrand F."/>
            <person name="Pallen M.J."/>
        </authorList>
    </citation>
    <scope>NUCLEOTIDE SEQUENCE</scope>
    <source>
        <strain evidence="1">ChiHjej9B8-7071</strain>
    </source>
</reference>
<sequence>MMDPAREAAVWARVRGEQPQEQPQAPTASPWSAETAAALYQAEAAAAYTYQRLAGRCRGSLRRSLLGLAQEAAAQRRSLEAVVYLLQGTRPPQPRQEPCGGLAAALRDAFQREASGAEEAFALAPQAGIHGEIICRLGKSREARARTLFCLVRSVL</sequence>
<proteinExistence type="predicted"/>
<dbReference type="Proteomes" id="UP000824258">
    <property type="component" value="Unassembled WGS sequence"/>
</dbReference>
<comment type="caution">
    <text evidence="1">The sequence shown here is derived from an EMBL/GenBank/DDBJ whole genome shotgun (WGS) entry which is preliminary data.</text>
</comment>
<dbReference type="AlphaFoldDB" id="A0A9D1D7H5"/>
<dbReference type="EMBL" id="DVGD01000140">
    <property type="protein sequence ID" value="HIR09653.1"/>
    <property type="molecule type" value="Genomic_DNA"/>
</dbReference>
<name>A0A9D1D7H5_9FIRM</name>
<protein>
    <submittedName>
        <fullName evidence="1">Uncharacterized protein</fullName>
    </submittedName>
</protein>
<evidence type="ECO:0000313" key="1">
    <source>
        <dbReference type="EMBL" id="HIR09653.1"/>
    </source>
</evidence>